<keyword evidence="7 14" id="KW-0812">Transmembrane</keyword>
<dbReference type="PRINTS" id="PR00259">
    <property type="entry name" value="TMFOUR"/>
</dbReference>
<dbReference type="GO" id="GO:0005886">
    <property type="term" value="C:plasma membrane"/>
    <property type="evidence" value="ECO:0007669"/>
    <property type="project" value="UniProtKB-SubCell"/>
</dbReference>
<evidence type="ECO:0000256" key="13">
    <source>
        <dbReference type="PIRSR" id="PIRSR002419-1"/>
    </source>
</evidence>
<dbReference type="PIRSF" id="PIRSF002419">
    <property type="entry name" value="Tetraspanin"/>
    <property type="match status" value="1"/>
</dbReference>
<evidence type="ECO:0000256" key="4">
    <source>
        <dbReference type="ARBA" id="ARBA00006840"/>
    </source>
</evidence>
<reference evidence="15" key="2">
    <citation type="submission" date="2025-09" db="UniProtKB">
        <authorList>
            <consortium name="Ensembl"/>
        </authorList>
    </citation>
    <scope>IDENTIFICATION</scope>
</reference>
<evidence type="ECO:0000256" key="12">
    <source>
        <dbReference type="ARBA" id="ARBA00023180"/>
    </source>
</evidence>
<dbReference type="AlphaFoldDB" id="A0A3B3RHK1"/>
<keyword evidence="6" id="KW-0963">Cytoplasm</keyword>
<evidence type="ECO:0000256" key="3">
    <source>
        <dbReference type="ARBA" id="ARBA00004651"/>
    </source>
</evidence>
<proteinExistence type="inferred from homology"/>
<evidence type="ECO:0000256" key="8">
    <source>
        <dbReference type="ARBA" id="ARBA00022949"/>
    </source>
</evidence>
<dbReference type="GO" id="GO:0005737">
    <property type="term" value="C:cytoplasm"/>
    <property type="evidence" value="ECO:0007669"/>
    <property type="project" value="UniProtKB-SubCell"/>
</dbReference>
<evidence type="ECO:0000256" key="7">
    <source>
        <dbReference type="ARBA" id="ARBA00022692"/>
    </source>
</evidence>
<organism evidence="15 16">
    <name type="scientific">Paramormyrops kingsleyae</name>
    <dbReference type="NCBI Taxonomy" id="1676925"/>
    <lineage>
        <taxon>Eukaryota</taxon>
        <taxon>Metazoa</taxon>
        <taxon>Chordata</taxon>
        <taxon>Craniata</taxon>
        <taxon>Vertebrata</taxon>
        <taxon>Euteleostomi</taxon>
        <taxon>Actinopterygii</taxon>
        <taxon>Neopterygii</taxon>
        <taxon>Teleostei</taxon>
        <taxon>Osteoglossocephala</taxon>
        <taxon>Osteoglossomorpha</taxon>
        <taxon>Osteoglossiformes</taxon>
        <taxon>Mormyridae</taxon>
        <taxon>Paramormyrops</taxon>
    </lineage>
</organism>
<keyword evidence="11 13" id="KW-1015">Disulfide bond</keyword>
<feature type="transmembrane region" description="Helical" evidence="14">
    <location>
        <begin position="82"/>
        <end position="106"/>
    </location>
</feature>
<dbReference type="GO" id="GO:0019899">
    <property type="term" value="F:enzyme binding"/>
    <property type="evidence" value="ECO:0007669"/>
    <property type="project" value="UniProtKB-ARBA"/>
</dbReference>
<dbReference type="OrthoDB" id="2014092at2759"/>
<dbReference type="GO" id="GO:0072659">
    <property type="term" value="P:protein localization to plasma membrane"/>
    <property type="evidence" value="ECO:0007669"/>
    <property type="project" value="UniProtKB-ARBA"/>
</dbReference>
<evidence type="ECO:0000256" key="10">
    <source>
        <dbReference type="ARBA" id="ARBA00023136"/>
    </source>
</evidence>
<dbReference type="Gene3D" id="1.10.1450.10">
    <property type="entry name" value="Tetraspanin"/>
    <property type="match status" value="1"/>
</dbReference>
<keyword evidence="10 14" id="KW-0472">Membrane</keyword>
<dbReference type="InterPro" id="IPR008952">
    <property type="entry name" value="Tetraspanin_EC2_sf"/>
</dbReference>
<evidence type="ECO:0000256" key="6">
    <source>
        <dbReference type="ARBA" id="ARBA00022490"/>
    </source>
</evidence>
<evidence type="ECO:0000256" key="14">
    <source>
        <dbReference type="RuleBase" id="RU361218"/>
    </source>
</evidence>
<dbReference type="PANTHER" id="PTHR19282:SF168">
    <property type="entry name" value="TETRASPANIN"/>
    <property type="match status" value="1"/>
</dbReference>
<dbReference type="FunFam" id="1.10.1450.10:FF:000007">
    <property type="entry name" value="Tetraspanin"/>
    <property type="match status" value="1"/>
</dbReference>
<feature type="disulfide bond" evidence="13">
    <location>
        <begin position="145"/>
        <end position="161"/>
    </location>
</feature>
<comment type="subcellular location">
    <subcellularLocation>
        <location evidence="2">Cell junction</location>
        <location evidence="2">Adherens junction</location>
    </subcellularLocation>
    <subcellularLocation>
        <location evidence="3">Cell membrane</location>
        <topology evidence="3">Multi-pass membrane protein</topology>
    </subcellularLocation>
    <subcellularLocation>
        <location evidence="1">Cytoplasm</location>
    </subcellularLocation>
    <subcellularLocation>
        <location evidence="14">Membrane</location>
        <topology evidence="14">Multi-pass membrane protein</topology>
    </subcellularLocation>
</comment>
<dbReference type="InterPro" id="IPR000301">
    <property type="entry name" value="Tetraspanin_animals"/>
</dbReference>
<dbReference type="CDD" id="cd03158">
    <property type="entry name" value="penumbra_like_LEL"/>
    <property type="match status" value="1"/>
</dbReference>
<dbReference type="SUPFAM" id="SSF48652">
    <property type="entry name" value="Tetraspanin"/>
    <property type="match status" value="1"/>
</dbReference>
<keyword evidence="9 14" id="KW-1133">Transmembrane helix</keyword>
<comment type="similarity">
    <text evidence="4 14">Belongs to the tetraspanin (TM4SF) family.</text>
</comment>
<dbReference type="GeneID" id="111844622"/>
<dbReference type="KEGG" id="pki:111844622"/>
<dbReference type="GO" id="GO:0051604">
    <property type="term" value="P:protein maturation"/>
    <property type="evidence" value="ECO:0007669"/>
    <property type="project" value="UniProtKB-ARBA"/>
</dbReference>
<feature type="transmembrane region" description="Helical" evidence="14">
    <location>
        <begin position="222"/>
        <end position="247"/>
    </location>
</feature>
<evidence type="ECO:0000313" key="15">
    <source>
        <dbReference type="Ensembl" id="ENSPKIP00000017848.1"/>
    </source>
</evidence>
<dbReference type="Ensembl" id="ENSPKIT00000042367.1">
    <property type="protein sequence ID" value="ENSPKIP00000017848.1"/>
    <property type="gene ID" value="ENSPKIG00000003607.1"/>
</dbReference>
<keyword evidence="12" id="KW-0325">Glycoprotein</keyword>
<dbReference type="GO" id="GO:0005912">
    <property type="term" value="C:adherens junction"/>
    <property type="evidence" value="ECO:0007669"/>
    <property type="project" value="UniProtKB-SubCell"/>
</dbReference>
<dbReference type="GO" id="GO:0046931">
    <property type="term" value="P:pore complex assembly"/>
    <property type="evidence" value="ECO:0007669"/>
    <property type="project" value="UniProtKB-ARBA"/>
</dbReference>
<feature type="transmembrane region" description="Helical" evidence="14">
    <location>
        <begin position="54"/>
        <end position="75"/>
    </location>
</feature>
<name>A0A3B3RHK1_9TELE</name>
<keyword evidence="5" id="KW-1003">Cell membrane</keyword>
<sequence length="263" mass="28925">MVNSTKTYKAIKYILFVGCYLFWVSSAILIAVGVYAKVAKEGDVVDSLTADPALLFICIGSLMFTVTFFGCFGALRDNVRLLQIFVGILVAILLLQISAAVLGFIFSDLVLERTDLLIKTGIEKYRDDLDLENIIDFVQKKFQCCGGHSYGDWSYNVYFNCSKTNPSIERCGVPFSCCIQQKKKSVLNTMCGYGTQQEVRAGQSIYTTGCLDKIAKWGEQNLLLLAGMAAGFLSLEICMVSLAAALIHQIKLKMTKGNGKTTS</sequence>
<evidence type="ECO:0000256" key="5">
    <source>
        <dbReference type="ARBA" id="ARBA00022475"/>
    </source>
</evidence>
<dbReference type="Pfam" id="PF00335">
    <property type="entry name" value="Tetraspanin"/>
    <property type="match status" value="1"/>
</dbReference>
<evidence type="ECO:0000256" key="1">
    <source>
        <dbReference type="ARBA" id="ARBA00004496"/>
    </source>
</evidence>
<dbReference type="Proteomes" id="UP000261540">
    <property type="component" value="Unplaced"/>
</dbReference>
<accession>A0A3B3RHK1</accession>
<keyword evidence="16" id="KW-1185">Reference proteome</keyword>
<dbReference type="InterPro" id="IPR018499">
    <property type="entry name" value="Tetraspanin/Peripherin"/>
</dbReference>
<keyword evidence="8" id="KW-0965">Cell junction</keyword>
<dbReference type="RefSeq" id="XP_023669025.1">
    <property type="nucleotide sequence ID" value="XM_023813257.2"/>
</dbReference>
<evidence type="ECO:0000256" key="2">
    <source>
        <dbReference type="ARBA" id="ARBA00004536"/>
    </source>
</evidence>
<feature type="transmembrane region" description="Helical" evidence="14">
    <location>
        <begin position="12"/>
        <end position="34"/>
    </location>
</feature>
<protein>
    <recommendedName>
        <fullName evidence="14">Tetraspanin</fullName>
    </recommendedName>
</protein>
<reference evidence="15" key="1">
    <citation type="submission" date="2025-08" db="UniProtKB">
        <authorList>
            <consortium name="Ensembl"/>
        </authorList>
    </citation>
    <scope>IDENTIFICATION</scope>
</reference>
<evidence type="ECO:0000256" key="11">
    <source>
        <dbReference type="ARBA" id="ARBA00023157"/>
    </source>
</evidence>
<dbReference type="GO" id="GO:0046930">
    <property type="term" value="C:pore complex"/>
    <property type="evidence" value="ECO:0007669"/>
    <property type="project" value="UniProtKB-ARBA"/>
</dbReference>
<dbReference type="GeneTree" id="ENSGT00940000165051"/>
<dbReference type="PANTHER" id="PTHR19282">
    <property type="entry name" value="TETRASPANIN"/>
    <property type="match status" value="1"/>
</dbReference>
<evidence type="ECO:0000256" key="9">
    <source>
        <dbReference type="ARBA" id="ARBA00022989"/>
    </source>
</evidence>
<evidence type="ECO:0000313" key="16">
    <source>
        <dbReference type="Proteomes" id="UP000261540"/>
    </source>
</evidence>
<feature type="disulfide bond" evidence="13">
    <location>
        <begin position="144"/>
        <end position="177"/>
    </location>
</feature>